<dbReference type="RefSeq" id="WP_354369020.1">
    <property type="nucleotide sequence ID" value="NZ_JBEPMA010000013.1"/>
</dbReference>
<dbReference type="Proteomes" id="UP001549162">
    <property type="component" value="Unassembled WGS sequence"/>
</dbReference>
<evidence type="ECO:0000313" key="2">
    <source>
        <dbReference type="Proteomes" id="UP001549162"/>
    </source>
</evidence>
<keyword evidence="2" id="KW-1185">Reference proteome</keyword>
<dbReference type="EMBL" id="JBEPMA010000013">
    <property type="protein sequence ID" value="MET3618046.1"/>
    <property type="molecule type" value="Genomic_DNA"/>
</dbReference>
<sequence length="106" mass="11994">MVARRKESGHSAFAARPPFLSFERRIRWQYRKYLLKRFFNYSYRAATLQVDSSTPNPSGSPLGITVVGVVVALSNVISTKKLCKYINIFSCGKESLSMLIESVVKE</sequence>
<accession>A0ABV2JB92</accession>
<reference evidence="1 2" key="1">
    <citation type="submission" date="2024-06" db="EMBL/GenBank/DDBJ databases">
        <title>Genomic Encyclopedia of Type Strains, Phase IV (KMG-IV): sequencing the most valuable type-strain genomes for metagenomic binning, comparative biology and taxonomic classification.</title>
        <authorList>
            <person name="Goeker M."/>
        </authorList>
    </citation>
    <scope>NUCLEOTIDE SEQUENCE [LARGE SCALE GENOMIC DNA]</scope>
    <source>
        <strain evidence="1 2">DSM 21460</strain>
    </source>
</reference>
<proteinExistence type="predicted"/>
<organism evidence="1 2">
    <name type="scientific">Peptoniphilus olsenii</name>
    <dbReference type="NCBI Taxonomy" id="411570"/>
    <lineage>
        <taxon>Bacteria</taxon>
        <taxon>Bacillati</taxon>
        <taxon>Bacillota</taxon>
        <taxon>Tissierellia</taxon>
        <taxon>Tissierellales</taxon>
        <taxon>Peptoniphilaceae</taxon>
        <taxon>Peptoniphilus</taxon>
    </lineage>
</organism>
<gene>
    <name evidence="1" type="ORF">ABID14_001681</name>
</gene>
<name>A0ABV2JB92_9FIRM</name>
<comment type="caution">
    <text evidence="1">The sequence shown here is derived from an EMBL/GenBank/DDBJ whole genome shotgun (WGS) entry which is preliminary data.</text>
</comment>
<protein>
    <submittedName>
        <fullName evidence="1">Uncharacterized protein</fullName>
    </submittedName>
</protein>
<evidence type="ECO:0000313" key="1">
    <source>
        <dbReference type="EMBL" id="MET3618046.1"/>
    </source>
</evidence>